<reference evidence="1 2" key="1">
    <citation type="journal article" date="2016" name="Nat. Commun.">
        <title>Thousands of microbial genomes shed light on interconnected biogeochemical processes in an aquifer system.</title>
        <authorList>
            <person name="Anantharaman K."/>
            <person name="Brown C.T."/>
            <person name="Hug L.A."/>
            <person name="Sharon I."/>
            <person name="Castelle C.J."/>
            <person name="Probst A.J."/>
            <person name="Thomas B.C."/>
            <person name="Singh A."/>
            <person name="Wilkins M.J."/>
            <person name="Karaoz U."/>
            <person name="Brodie E.L."/>
            <person name="Williams K.H."/>
            <person name="Hubbard S.S."/>
            <person name="Banfield J.F."/>
        </authorList>
    </citation>
    <scope>NUCLEOTIDE SEQUENCE [LARGE SCALE GENOMIC DNA]</scope>
</reference>
<accession>A0A1F5YGB5</accession>
<evidence type="ECO:0000313" key="2">
    <source>
        <dbReference type="Proteomes" id="UP000178230"/>
    </source>
</evidence>
<organism evidence="1 2">
    <name type="scientific">Candidatus Gottesmanbacteria bacterium RBG_13_37_7</name>
    <dbReference type="NCBI Taxonomy" id="1798369"/>
    <lineage>
        <taxon>Bacteria</taxon>
        <taxon>Candidatus Gottesmaniibacteriota</taxon>
    </lineage>
</organism>
<dbReference type="AlphaFoldDB" id="A0A1F5YGB5"/>
<proteinExistence type="predicted"/>
<dbReference type="Proteomes" id="UP000178230">
    <property type="component" value="Unassembled WGS sequence"/>
</dbReference>
<gene>
    <name evidence="1" type="ORF">A2Y99_04495</name>
</gene>
<name>A0A1F5YGB5_9BACT</name>
<dbReference type="EMBL" id="MFIY01000065">
    <property type="protein sequence ID" value="OGF99210.1"/>
    <property type="molecule type" value="Genomic_DNA"/>
</dbReference>
<comment type="caution">
    <text evidence="1">The sequence shown here is derived from an EMBL/GenBank/DDBJ whole genome shotgun (WGS) entry which is preliminary data.</text>
</comment>
<sequence length="225" mass="26953">MKLLISKRAIKLRKKGYGIKTIANILQVSSSSVGRWCKGIVLTPEQIIELDRRYRDPYYGRRFDHIRKVKKQKIENINKLKNKGIQDIGDLTKRERFIAGVALYWAEGFKKDNRLGFANSDPKMINFFIQWLIRNCRVQKKDIRFRVGLNIGHKFRISEVEKYWSKITGITRNQFQKPYFQKFSWKKEFPKPDEYYGVLRIRVNKQLQLFRKIHGWIEGLKINIK</sequence>
<evidence type="ECO:0000313" key="1">
    <source>
        <dbReference type="EMBL" id="OGF99210.1"/>
    </source>
</evidence>
<protein>
    <submittedName>
        <fullName evidence="1">Uncharacterized protein</fullName>
    </submittedName>
</protein>